<feature type="region of interest" description="Disordered" evidence="1">
    <location>
        <begin position="77"/>
        <end position="130"/>
    </location>
</feature>
<dbReference type="VEuPathDB" id="PlasmoDB:PVP01_0950200"/>
<dbReference type="EMBL" id="FLYH01000203">
    <property type="protein sequence ID" value="SCA60104.1"/>
    <property type="molecule type" value="Genomic_DNA"/>
</dbReference>
<dbReference type="InterPro" id="IPR008780">
    <property type="entry name" value="Plasmodium_Vir"/>
</dbReference>
<dbReference type="AlphaFoldDB" id="A0A1G4ED56"/>
<dbReference type="Proteomes" id="UP000196402">
    <property type="component" value="Unassembled WGS sequence"/>
</dbReference>
<protein>
    <submittedName>
        <fullName evidence="2">Vir protein, putative</fullName>
    </submittedName>
</protein>
<proteinExistence type="predicted"/>
<sequence>MSDLSHRDRCTYLNFWMYREISKLYTSEDKKLTDITDVANLIDANIKINKDLIKDDFDVNYKLYFWIYEEISKLDKNEDKNSQESSGAEESLKNGKTTPPNSNKGGEGSDQNKNVAGSARNAGTEGSQNNKELKKPAKFVKYYDFSKYEPCFFNYDCTFSECREMKHLFEYFKNYDEINEKIDCKKRQKDKYYKYLTYISYLYNKHKNEKGCCSWGAEICPDYFLSCDEFYNPNKIVSAIESRNVETCNQIKNPTVPNIPEETTIINPEDENNMYIKYFTCSYINDSNFKNKGLRCYQPQFNALRRNKFAAKSGVLHVKLMSNKEKKLVKKGK</sequence>
<accession>A0A1G4ED56</accession>
<feature type="compositionally biased region" description="Polar residues" evidence="1">
    <location>
        <begin position="83"/>
        <end position="115"/>
    </location>
</feature>
<gene>
    <name evidence="2" type="ORF">PVT01_000073800</name>
</gene>
<evidence type="ECO:0000313" key="3">
    <source>
        <dbReference type="Proteomes" id="UP000196402"/>
    </source>
</evidence>
<dbReference type="Pfam" id="PF05795">
    <property type="entry name" value="Plasmodium_Vir"/>
    <property type="match status" value="1"/>
</dbReference>
<evidence type="ECO:0000313" key="2">
    <source>
        <dbReference type="EMBL" id="SCA60104.1"/>
    </source>
</evidence>
<organism evidence="2 3">
    <name type="scientific">Plasmodium vivax</name>
    <name type="common">malaria parasite P. vivax</name>
    <dbReference type="NCBI Taxonomy" id="5855"/>
    <lineage>
        <taxon>Eukaryota</taxon>
        <taxon>Sar</taxon>
        <taxon>Alveolata</taxon>
        <taxon>Apicomplexa</taxon>
        <taxon>Aconoidasida</taxon>
        <taxon>Haemosporida</taxon>
        <taxon>Plasmodiidae</taxon>
        <taxon>Plasmodium</taxon>
        <taxon>Plasmodium (Plasmodium)</taxon>
    </lineage>
</organism>
<evidence type="ECO:0000256" key="1">
    <source>
        <dbReference type="SAM" id="MobiDB-lite"/>
    </source>
</evidence>
<name>A0A1G4ED56_PLAVI</name>
<dbReference type="VEuPathDB" id="PlasmoDB:PVPAM_030028500"/>
<reference evidence="2 3" key="1">
    <citation type="submission" date="2016-07" db="EMBL/GenBank/DDBJ databases">
        <authorList>
            <consortium name="Pathogen Informatics"/>
        </authorList>
    </citation>
    <scope>NUCLEOTIDE SEQUENCE [LARGE SCALE GENOMIC DNA]</scope>
</reference>